<dbReference type="Pfam" id="PF13515">
    <property type="entry name" value="FUSC_2"/>
    <property type="match status" value="1"/>
</dbReference>
<evidence type="ECO:0000256" key="1">
    <source>
        <dbReference type="ARBA" id="ARBA00004141"/>
    </source>
</evidence>
<evidence type="ECO:0000313" key="9">
    <source>
        <dbReference type="Proteomes" id="UP001147782"/>
    </source>
</evidence>
<feature type="transmembrane region" description="Helical" evidence="6">
    <location>
        <begin position="86"/>
        <end position="104"/>
    </location>
</feature>
<evidence type="ECO:0000256" key="6">
    <source>
        <dbReference type="SAM" id="Phobius"/>
    </source>
</evidence>
<name>A0A9W9V815_9EURO</name>
<evidence type="ECO:0000256" key="4">
    <source>
        <dbReference type="ARBA" id="ARBA00023136"/>
    </source>
</evidence>
<gene>
    <name evidence="8" type="ORF">N7496_005927</name>
</gene>
<accession>A0A9W9V815</accession>
<feature type="domain" description="Integral membrane bound transporter" evidence="7">
    <location>
        <begin position="649"/>
        <end position="784"/>
    </location>
</feature>
<evidence type="ECO:0000256" key="3">
    <source>
        <dbReference type="ARBA" id="ARBA00022989"/>
    </source>
</evidence>
<feature type="transmembrane region" description="Helical" evidence="6">
    <location>
        <begin position="626"/>
        <end position="645"/>
    </location>
</feature>
<feature type="transmembrane region" description="Helical" evidence="6">
    <location>
        <begin position="193"/>
        <end position="210"/>
    </location>
</feature>
<feature type="transmembrane region" description="Helical" evidence="6">
    <location>
        <begin position="678"/>
        <end position="697"/>
    </location>
</feature>
<evidence type="ECO:0000256" key="5">
    <source>
        <dbReference type="SAM" id="MobiDB-lite"/>
    </source>
</evidence>
<dbReference type="RefSeq" id="XP_056554269.1">
    <property type="nucleotide sequence ID" value="XM_056698856.1"/>
</dbReference>
<keyword evidence="9" id="KW-1185">Reference proteome</keyword>
<comment type="subcellular location">
    <subcellularLocation>
        <location evidence="1">Membrane</location>
        <topology evidence="1">Multi-pass membrane protein</topology>
    </subcellularLocation>
</comment>
<sequence>MASRGLSLFGSRQTRPISNPPHQEDLDMRPDTRDQQEELEPFLITQDTVEDERLMTRIFRQISRTWRKAQVLIASEQAVGIFKCSLAYLLASLAVFIPFIGSLLGNQYGKHLVATITVYFHPARSQGSMYKALICAFVAFLFATFLSLSSMWVTITIQRKHNLIELGHAVVLIVFVMGGFGFIGWIKQRLQDPLVNVACSLASLASILVITKEGAVQTGDLSFTKISQILRMLLLGVGVSTAVSLSILPVSARKKFRGDLSTLTGTVTAILMSTTESFLRGTDRELQTAEFTKLSSHHDKVFGQLKKLLGETKLEHYVAGTKREHFLEKRLVALMQDITHGLGGLRSAVALQSKLLAPTKYTRTSQSSVRPAEFSNLAIPNYSGLTGEPEPISRVDAQDFGNGSSSLVPEVGQQSSSIHSPAEIFEKLTSGLEVSILSLAHTLRETFAEISFGPAPDYRLSINDGVTNRINEAVDLYREARHAAFSSLRRDWEMISPAQVDKASLEEIFANCEYFSVSLLELSEQLRELLLSLEELQAEVDERPDGRSWQWLRPSWWLARREQAIDLNEAPSLRHDSPAINTRSPLRMANVSDQPEGMHRGRTRHHRASDDVVRLFDFLRKDEIKFALKVGIGAALYALPSFISVTRPFYISWRGEWGLVSYMLVCSMTIGASNTTGFARFLGTCLGGLCSIAAWYLAGGDAVKLALTGFVMAIGPFYVILVKGQGPMGRFILLTYNLSVLYAFSHSQIDINDPNDEAEHLDITSIVLRRVISVITGNIWGIIITRGIWPIRARTKLNETLQSLWVRLALVWESDPLNTISRGDTEPPVLYLDSRDKTEIEHLLSQLEPIQASARSEFELRDKFPDAAYSNVIRWTRDIVDNFHSMDLVLSNLAAPSEGQISLLRHTAAARQRMSECIGNLLIIIASTVDAGHTFSDIPTNVERSRDELLAQISRYRQDKRTSHGTNDEDYVLLYAYIIVSRQLSNEIVQITTELGHIFPASDQDLVGAVRV</sequence>
<feature type="transmembrane region" description="Helical" evidence="6">
    <location>
        <begin position="132"/>
        <end position="154"/>
    </location>
</feature>
<feature type="transmembrane region" description="Helical" evidence="6">
    <location>
        <begin position="703"/>
        <end position="721"/>
    </location>
</feature>
<feature type="compositionally biased region" description="Basic and acidic residues" evidence="5">
    <location>
        <begin position="22"/>
        <end position="32"/>
    </location>
</feature>
<dbReference type="InterPro" id="IPR052430">
    <property type="entry name" value="IVT-Associated"/>
</dbReference>
<feature type="compositionally biased region" description="Polar residues" evidence="5">
    <location>
        <begin position="10"/>
        <end position="21"/>
    </location>
</feature>
<dbReference type="InterPro" id="IPR049453">
    <property type="entry name" value="Memb_transporter_dom"/>
</dbReference>
<organism evidence="8 9">
    <name type="scientific">Penicillium cataractarum</name>
    <dbReference type="NCBI Taxonomy" id="2100454"/>
    <lineage>
        <taxon>Eukaryota</taxon>
        <taxon>Fungi</taxon>
        <taxon>Dikarya</taxon>
        <taxon>Ascomycota</taxon>
        <taxon>Pezizomycotina</taxon>
        <taxon>Eurotiomycetes</taxon>
        <taxon>Eurotiomycetidae</taxon>
        <taxon>Eurotiales</taxon>
        <taxon>Aspergillaceae</taxon>
        <taxon>Penicillium</taxon>
    </lineage>
</organism>
<dbReference type="GeneID" id="81438035"/>
<dbReference type="PANTHER" id="PTHR47804">
    <property type="entry name" value="60S RIBOSOMAL PROTEIN L19"/>
    <property type="match status" value="1"/>
</dbReference>
<feature type="transmembrane region" description="Helical" evidence="6">
    <location>
        <begin position="230"/>
        <end position="250"/>
    </location>
</feature>
<evidence type="ECO:0000256" key="2">
    <source>
        <dbReference type="ARBA" id="ARBA00022692"/>
    </source>
</evidence>
<feature type="region of interest" description="Disordered" evidence="5">
    <location>
        <begin position="1"/>
        <end position="32"/>
    </location>
</feature>
<keyword evidence="3 6" id="KW-1133">Transmembrane helix</keyword>
<reference evidence="8" key="1">
    <citation type="submission" date="2022-11" db="EMBL/GenBank/DDBJ databases">
        <authorList>
            <person name="Petersen C."/>
        </authorList>
    </citation>
    <scope>NUCLEOTIDE SEQUENCE</scope>
    <source>
        <strain evidence="8">IBT 29864</strain>
    </source>
</reference>
<feature type="transmembrane region" description="Helical" evidence="6">
    <location>
        <begin position="166"/>
        <end position="186"/>
    </location>
</feature>
<dbReference type="GO" id="GO:0016020">
    <property type="term" value="C:membrane"/>
    <property type="evidence" value="ECO:0007669"/>
    <property type="project" value="UniProtKB-SubCell"/>
</dbReference>
<keyword evidence="4 6" id="KW-0472">Membrane</keyword>
<dbReference type="PANTHER" id="PTHR47804:SF1">
    <property type="entry name" value="DUF2421 DOMAIN-CONTAINING PROTEIN"/>
    <property type="match status" value="1"/>
</dbReference>
<dbReference type="OrthoDB" id="329835at2759"/>
<comment type="caution">
    <text evidence="8">The sequence shown here is derived from an EMBL/GenBank/DDBJ whole genome shotgun (WGS) entry which is preliminary data.</text>
</comment>
<evidence type="ECO:0000313" key="8">
    <source>
        <dbReference type="EMBL" id="KAJ5369835.1"/>
    </source>
</evidence>
<dbReference type="EMBL" id="JAPZBS010000005">
    <property type="protein sequence ID" value="KAJ5369835.1"/>
    <property type="molecule type" value="Genomic_DNA"/>
</dbReference>
<evidence type="ECO:0000259" key="7">
    <source>
        <dbReference type="Pfam" id="PF13515"/>
    </source>
</evidence>
<protein>
    <recommendedName>
        <fullName evidence="7">Integral membrane bound transporter domain-containing protein</fullName>
    </recommendedName>
</protein>
<dbReference type="Proteomes" id="UP001147782">
    <property type="component" value="Unassembled WGS sequence"/>
</dbReference>
<keyword evidence="2 6" id="KW-0812">Transmembrane</keyword>
<reference evidence="8" key="2">
    <citation type="journal article" date="2023" name="IMA Fungus">
        <title>Comparative genomic study of the Penicillium genus elucidates a diverse pangenome and 15 lateral gene transfer events.</title>
        <authorList>
            <person name="Petersen C."/>
            <person name="Sorensen T."/>
            <person name="Nielsen M.R."/>
            <person name="Sondergaard T.E."/>
            <person name="Sorensen J.L."/>
            <person name="Fitzpatrick D.A."/>
            <person name="Frisvad J.C."/>
            <person name="Nielsen K.L."/>
        </authorList>
    </citation>
    <scope>NUCLEOTIDE SEQUENCE</scope>
    <source>
        <strain evidence="8">IBT 29864</strain>
    </source>
</reference>
<dbReference type="AlphaFoldDB" id="A0A9W9V815"/>
<proteinExistence type="predicted"/>